<evidence type="ECO:0000313" key="1">
    <source>
        <dbReference type="EMBL" id="MBE9662003.1"/>
    </source>
</evidence>
<dbReference type="Proteomes" id="UP000622475">
    <property type="component" value="Unassembled WGS sequence"/>
</dbReference>
<keyword evidence="2" id="KW-1185">Reference proteome</keyword>
<reference evidence="1" key="1">
    <citation type="submission" date="2020-10" db="EMBL/GenBank/DDBJ databases">
        <title>Mucilaginibacter mali sp. nov., isolated from rhizosphere soil of apple orchard.</title>
        <authorList>
            <person name="Lee J.-S."/>
            <person name="Kim H.S."/>
            <person name="Kim J.-S."/>
        </authorList>
    </citation>
    <scope>NUCLEOTIDE SEQUENCE</scope>
    <source>
        <strain evidence="1">KCTC 22746</strain>
    </source>
</reference>
<dbReference type="AlphaFoldDB" id="A0A929KY10"/>
<accession>A0A929KY10</accession>
<gene>
    <name evidence="1" type="ORF">IRJ16_08900</name>
</gene>
<organism evidence="1 2">
    <name type="scientific">Mucilaginibacter myungsuensis</name>
    <dbReference type="NCBI Taxonomy" id="649104"/>
    <lineage>
        <taxon>Bacteria</taxon>
        <taxon>Pseudomonadati</taxon>
        <taxon>Bacteroidota</taxon>
        <taxon>Sphingobacteriia</taxon>
        <taxon>Sphingobacteriales</taxon>
        <taxon>Sphingobacteriaceae</taxon>
        <taxon>Mucilaginibacter</taxon>
    </lineage>
</organism>
<name>A0A929KY10_9SPHI</name>
<evidence type="ECO:0000313" key="2">
    <source>
        <dbReference type="Proteomes" id="UP000622475"/>
    </source>
</evidence>
<proteinExistence type="predicted"/>
<comment type="caution">
    <text evidence="1">The sequence shown here is derived from an EMBL/GenBank/DDBJ whole genome shotgun (WGS) entry which is preliminary data.</text>
</comment>
<dbReference type="RefSeq" id="WP_194111201.1">
    <property type="nucleotide sequence ID" value="NZ_JADFFL010000003.1"/>
</dbReference>
<dbReference type="EMBL" id="JADFFL010000003">
    <property type="protein sequence ID" value="MBE9662003.1"/>
    <property type="molecule type" value="Genomic_DNA"/>
</dbReference>
<protein>
    <submittedName>
        <fullName evidence="1">Uncharacterized protein</fullName>
    </submittedName>
</protein>
<sequence length="100" mass="11646">MTIIVLLAFGLVLLAFALIFRKRHTTGFEQMMTHNQNVQPLLKERSANLKHEQLQDQHKSNPAVLRELNRLQTDYADKLMDAATYERRLDELAAKQKVTR</sequence>